<name>A0A7T0G2Y4_9BACT</name>
<protein>
    <submittedName>
        <fullName evidence="1">Uncharacterized protein</fullName>
    </submittedName>
</protein>
<dbReference type="KEGG" id="nva:G3M78_05315"/>
<organism evidence="1 2">
    <name type="scientific">Candidatus Nitrohelix vancouverensis</name>
    <dbReference type="NCBI Taxonomy" id="2705534"/>
    <lineage>
        <taxon>Bacteria</taxon>
        <taxon>Pseudomonadati</taxon>
        <taxon>Nitrospinota/Tectimicrobiota group</taxon>
        <taxon>Nitrospinota</taxon>
        <taxon>Nitrospinia</taxon>
        <taxon>Nitrospinales</taxon>
        <taxon>Nitrospinaceae</taxon>
        <taxon>Candidatus Nitrohelix</taxon>
    </lineage>
</organism>
<dbReference type="EMBL" id="CP048620">
    <property type="protein sequence ID" value="QPJ64835.1"/>
    <property type="molecule type" value="Genomic_DNA"/>
</dbReference>
<gene>
    <name evidence="1" type="ORF">G3M78_05315</name>
</gene>
<proteinExistence type="predicted"/>
<reference evidence="2" key="1">
    <citation type="submission" date="2020-02" db="EMBL/GenBank/DDBJ databases">
        <title>Genomic and physiological characterization of two novel Nitrospinaceae genera.</title>
        <authorList>
            <person name="Mueller A.J."/>
            <person name="Jung M.-Y."/>
            <person name="Strachan C.R."/>
            <person name="Herbold C.W."/>
            <person name="Kirkegaard R.H."/>
            <person name="Daims H."/>
        </authorList>
    </citation>
    <scope>NUCLEOTIDE SEQUENCE [LARGE SCALE GENOMIC DNA]</scope>
</reference>
<sequence>MTAKSHPILLELSEQMPENSKTFLNIQNAEDYADIAEQARLEMNCLKNIDGTLEDERNCRAVLTDSGYGDWLKDLDEDNDRLRVIGALELISDLARELAED</sequence>
<dbReference type="AlphaFoldDB" id="A0A7T0G2Y4"/>
<evidence type="ECO:0000313" key="1">
    <source>
        <dbReference type="EMBL" id="QPJ64835.1"/>
    </source>
</evidence>
<dbReference type="Proteomes" id="UP000594464">
    <property type="component" value="Chromosome"/>
</dbReference>
<evidence type="ECO:0000313" key="2">
    <source>
        <dbReference type="Proteomes" id="UP000594464"/>
    </source>
</evidence>
<accession>A0A7T0G2Y4</accession>